<feature type="binding site" evidence="8">
    <location>
        <begin position="86"/>
        <end position="89"/>
    </location>
    <ligand>
        <name>AMP</name>
        <dbReference type="ChEBI" id="CHEBI:456215"/>
    </ligand>
</feature>
<dbReference type="PRINTS" id="PR00094">
    <property type="entry name" value="ADENYLTKNASE"/>
</dbReference>
<feature type="binding site" evidence="8">
    <location>
        <begin position="137"/>
        <end position="138"/>
    </location>
    <ligand>
        <name>ATP</name>
        <dbReference type="ChEBI" id="CHEBI:30616"/>
    </ligand>
</feature>
<dbReference type="KEGG" id="fms:M1R53_01125"/>
<evidence type="ECO:0000259" key="11">
    <source>
        <dbReference type="Pfam" id="PF05191"/>
    </source>
</evidence>
<dbReference type="InterPro" id="IPR006259">
    <property type="entry name" value="Adenyl_kin_sub"/>
</dbReference>
<dbReference type="InterPro" id="IPR000850">
    <property type="entry name" value="Adenylat/UMP-CMP_kin"/>
</dbReference>
<feature type="region of interest" description="LID" evidence="8">
    <location>
        <begin position="127"/>
        <end position="164"/>
    </location>
</feature>
<dbReference type="NCBIfam" id="NF001381">
    <property type="entry name" value="PRK00279.1-3"/>
    <property type="match status" value="1"/>
</dbReference>
<dbReference type="CDD" id="cd01428">
    <property type="entry name" value="ADK"/>
    <property type="match status" value="1"/>
</dbReference>
<keyword evidence="1 8" id="KW-0808">Transferase</keyword>
<keyword evidence="6 8" id="KW-0862">Zinc</keyword>
<dbReference type="InterPro" id="IPR027417">
    <property type="entry name" value="P-loop_NTPase"/>
</dbReference>
<evidence type="ECO:0000313" key="13">
    <source>
        <dbReference type="Proteomes" id="UP000831151"/>
    </source>
</evidence>
<dbReference type="GO" id="GO:0005737">
    <property type="term" value="C:cytoplasm"/>
    <property type="evidence" value="ECO:0007669"/>
    <property type="project" value="UniProtKB-SubCell"/>
</dbReference>
<evidence type="ECO:0000256" key="6">
    <source>
        <dbReference type="ARBA" id="ARBA00022833"/>
    </source>
</evidence>
<feature type="binding site" evidence="8">
    <location>
        <position position="93"/>
    </location>
    <ligand>
        <name>AMP</name>
        <dbReference type="ChEBI" id="CHEBI:456215"/>
    </ligand>
</feature>
<evidence type="ECO:0000256" key="2">
    <source>
        <dbReference type="ARBA" id="ARBA00022723"/>
    </source>
</evidence>
<name>A0A9E7IV03_9FIRM</name>
<feature type="binding site" evidence="8">
    <location>
        <position position="128"/>
    </location>
    <ligand>
        <name>ATP</name>
        <dbReference type="ChEBI" id="CHEBI:30616"/>
    </ligand>
</feature>
<comment type="catalytic activity">
    <reaction evidence="8 10">
        <text>AMP + ATP = 2 ADP</text>
        <dbReference type="Rhea" id="RHEA:12973"/>
        <dbReference type="ChEBI" id="CHEBI:30616"/>
        <dbReference type="ChEBI" id="CHEBI:456215"/>
        <dbReference type="ChEBI" id="CHEBI:456216"/>
        <dbReference type="EC" id="2.7.4.3"/>
    </reaction>
</comment>
<comment type="subunit">
    <text evidence="8 10">Monomer.</text>
</comment>
<feature type="binding site" evidence="8">
    <location>
        <begin position="10"/>
        <end position="15"/>
    </location>
    <ligand>
        <name>ATP</name>
        <dbReference type="ChEBI" id="CHEBI:30616"/>
    </ligand>
</feature>
<feature type="binding site" evidence="8">
    <location>
        <position position="172"/>
    </location>
    <ligand>
        <name>AMP</name>
        <dbReference type="ChEBI" id="CHEBI:456215"/>
    </ligand>
</feature>
<dbReference type="InterPro" id="IPR033690">
    <property type="entry name" value="Adenylat_kinase_CS"/>
</dbReference>
<dbReference type="GO" id="GO:0004017">
    <property type="term" value="F:AMP kinase activity"/>
    <property type="evidence" value="ECO:0007669"/>
    <property type="project" value="UniProtKB-UniRule"/>
</dbReference>
<feature type="binding site" evidence="8">
    <location>
        <position position="131"/>
    </location>
    <ligand>
        <name>Zn(2+)</name>
        <dbReference type="ChEBI" id="CHEBI:29105"/>
        <note>structural</note>
    </ligand>
</feature>
<feature type="binding site" evidence="8">
    <location>
        <begin position="57"/>
        <end position="59"/>
    </location>
    <ligand>
        <name>AMP</name>
        <dbReference type="ChEBI" id="CHEBI:456215"/>
    </ligand>
</feature>
<evidence type="ECO:0000256" key="8">
    <source>
        <dbReference type="HAMAP-Rule" id="MF_00235"/>
    </source>
</evidence>
<dbReference type="PANTHER" id="PTHR23359">
    <property type="entry name" value="NUCLEOTIDE KINASE"/>
    <property type="match status" value="1"/>
</dbReference>
<feature type="binding site" evidence="8">
    <location>
        <position position="200"/>
    </location>
    <ligand>
        <name>ATP</name>
        <dbReference type="ChEBI" id="CHEBI:30616"/>
    </ligand>
</feature>
<dbReference type="NCBIfam" id="TIGR01351">
    <property type="entry name" value="adk"/>
    <property type="match status" value="1"/>
</dbReference>
<comment type="domain">
    <text evidence="8">Consists of three domains, a large central CORE domain and two small peripheral domains, NMPbind and LID, which undergo movements during catalysis. The LID domain closes over the site of phosphoryl transfer upon ATP binding. Assembling and dissambling the active center during each catalytic cycle provides an effective means to prevent ATP hydrolysis. Some bacteria have evolved a zinc-coordinating structure that stabilizes the LID domain.</text>
</comment>
<organism evidence="12 13">
    <name type="scientific">Fenollaria massiliensis</name>
    <dbReference type="NCBI Taxonomy" id="938288"/>
    <lineage>
        <taxon>Bacteria</taxon>
        <taxon>Bacillati</taxon>
        <taxon>Bacillota</taxon>
        <taxon>Clostridia</taxon>
        <taxon>Eubacteriales</taxon>
        <taxon>Fenollaria</taxon>
    </lineage>
</organism>
<protein>
    <recommendedName>
        <fullName evidence="8 10">Adenylate kinase</fullName>
        <shortName evidence="8">AK</shortName>
        <ecNumber evidence="8 10">2.7.4.3</ecNumber>
    </recommendedName>
    <alternativeName>
        <fullName evidence="8">ATP-AMP transphosphorylase</fullName>
    </alternativeName>
    <alternativeName>
        <fullName evidence="8">ATP:AMP phosphotransferase</fullName>
    </alternativeName>
    <alternativeName>
        <fullName evidence="8">Adenylate monophosphate kinase</fullName>
    </alternativeName>
</protein>
<feature type="binding site" evidence="8">
    <location>
        <position position="151"/>
    </location>
    <ligand>
        <name>Zn(2+)</name>
        <dbReference type="ChEBI" id="CHEBI:29105"/>
        <note>structural</note>
    </ligand>
</feature>
<dbReference type="GO" id="GO:0044209">
    <property type="term" value="P:AMP salvage"/>
    <property type="evidence" value="ECO:0007669"/>
    <property type="project" value="UniProtKB-UniRule"/>
</dbReference>
<evidence type="ECO:0000313" key="12">
    <source>
        <dbReference type="EMBL" id="UQK59302.1"/>
    </source>
</evidence>
<dbReference type="AlphaFoldDB" id="A0A9E7IV03"/>
<dbReference type="NCBIfam" id="NF001380">
    <property type="entry name" value="PRK00279.1-2"/>
    <property type="match status" value="1"/>
</dbReference>
<feature type="domain" description="Adenylate kinase active site lid" evidence="11">
    <location>
        <begin position="128"/>
        <end position="163"/>
    </location>
</feature>
<evidence type="ECO:0000256" key="3">
    <source>
        <dbReference type="ARBA" id="ARBA00022727"/>
    </source>
</evidence>
<feature type="binding site" evidence="8">
    <location>
        <position position="161"/>
    </location>
    <ligand>
        <name>AMP</name>
        <dbReference type="ChEBI" id="CHEBI:456215"/>
    </ligand>
</feature>
<dbReference type="RefSeq" id="WP_019214306.1">
    <property type="nucleotide sequence ID" value="NZ_CP096649.1"/>
</dbReference>
<evidence type="ECO:0000256" key="9">
    <source>
        <dbReference type="RuleBase" id="RU003330"/>
    </source>
</evidence>
<keyword evidence="7 8" id="KW-0067">ATP-binding</keyword>
<keyword evidence="3 8" id="KW-0545">Nucleotide biosynthesis</keyword>
<proteinExistence type="inferred from homology"/>
<comment type="function">
    <text evidence="8">Catalyzes the reversible transfer of the terminal phosphate group between ATP and AMP. Plays an important role in cellular energy homeostasis and in adenine nucleotide metabolism.</text>
</comment>
<evidence type="ECO:0000256" key="7">
    <source>
        <dbReference type="ARBA" id="ARBA00022840"/>
    </source>
</evidence>
<feature type="binding site" evidence="8">
    <location>
        <position position="31"/>
    </location>
    <ligand>
        <name>AMP</name>
        <dbReference type="ChEBI" id="CHEBI:456215"/>
    </ligand>
</feature>
<evidence type="ECO:0000256" key="5">
    <source>
        <dbReference type="ARBA" id="ARBA00022777"/>
    </source>
</evidence>
<comment type="subcellular location">
    <subcellularLocation>
        <location evidence="8 10">Cytoplasm</location>
    </subcellularLocation>
</comment>
<dbReference type="Pfam" id="PF05191">
    <property type="entry name" value="ADK_lid"/>
    <property type="match status" value="1"/>
</dbReference>
<comment type="pathway">
    <text evidence="8">Purine metabolism; AMP biosynthesis via salvage pathway; AMP from ADP: step 1/1.</text>
</comment>
<keyword evidence="5 8" id="KW-0418">Kinase</keyword>
<dbReference type="EMBL" id="CP096649">
    <property type="protein sequence ID" value="UQK59302.1"/>
    <property type="molecule type" value="Genomic_DNA"/>
</dbReference>
<dbReference type="InterPro" id="IPR007862">
    <property type="entry name" value="Adenylate_kinase_lid-dom"/>
</dbReference>
<sequence length="215" mass="24204">MRLLILGPPGAGKGTQSDKIVEHYKVKHISTGDMFRENIKGGTELGKKATEYMDKGLLVPDSLVNDMVMDRLSKDDLKEHGFLLDGYPRNISQAEALKDMLTKLDMPLDAVINIEVPSKFLIDRITGRRVCPKCQRSYHIANNPPKEEGICDYDGEALITRKDDNEETVKNRIDVYDNETKPLVDFYTKEGIILNIDGTLSIDETFESIKSKLGK</sequence>
<dbReference type="GO" id="GO:0008270">
    <property type="term" value="F:zinc ion binding"/>
    <property type="evidence" value="ECO:0007669"/>
    <property type="project" value="UniProtKB-UniRule"/>
</dbReference>
<keyword evidence="2 8" id="KW-0479">Metal-binding</keyword>
<reference evidence="12" key="1">
    <citation type="submission" date="2022-04" db="EMBL/GenBank/DDBJ databases">
        <title>Complete genome sequences of Ezakiella coagulans and Fenollaria massiliensis.</title>
        <authorList>
            <person name="France M.T."/>
            <person name="Clifford J."/>
            <person name="Narina S."/>
            <person name="Rutt L."/>
            <person name="Ravel J."/>
        </authorList>
    </citation>
    <scope>NUCLEOTIDE SEQUENCE</scope>
    <source>
        <strain evidence="12">C0061C2</strain>
    </source>
</reference>
<keyword evidence="13" id="KW-1185">Reference proteome</keyword>
<dbReference type="PROSITE" id="PS00113">
    <property type="entry name" value="ADENYLATE_KINASE"/>
    <property type="match status" value="1"/>
</dbReference>
<feature type="region of interest" description="NMP" evidence="8">
    <location>
        <begin position="30"/>
        <end position="59"/>
    </location>
</feature>
<feature type="binding site" evidence="8">
    <location>
        <position position="134"/>
    </location>
    <ligand>
        <name>Zn(2+)</name>
        <dbReference type="ChEBI" id="CHEBI:29105"/>
        <note>structural</note>
    </ligand>
</feature>
<gene>
    <name evidence="8" type="primary">adk</name>
    <name evidence="12" type="ORF">M1R53_01125</name>
</gene>
<dbReference type="EC" id="2.7.4.3" evidence="8 10"/>
<accession>A0A9E7IV03</accession>
<dbReference type="FunFam" id="3.40.50.300:FF:000106">
    <property type="entry name" value="Adenylate kinase mitochondrial"/>
    <property type="match status" value="1"/>
</dbReference>
<dbReference type="Gene3D" id="3.40.50.300">
    <property type="entry name" value="P-loop containing nucleotide triphosphate hydrolases"/>
    <property type="match status" value="1"/>
</dbReference>
<comment type="similarity">
    <text evidence="8 9">Belongs to the adenylate kinase family.</text>
</comment>
<dbReference type="GO" id="GO:0005524">
    <property type="term" value="F:ATP binding"/>
    <property type="evidence" value="ECO:0007669"/>
    <property type="project" value="UniProtKB-UniRule"/>
</dbReference>
<dbReference type="SUPFAM" id="SSF52540">
    <property type="entry name" value="P-loop containing nucleoside triphosphate hydrolases"/>
    <property type="match status" value="1"/>
</dbReference>
<evidence type="ECO:0000256" key="1">
    <source>
        <dbReference type="ARBA" id="ARBA00022679"/>
    </source>
</evidence>
<dbReference type="NCBIfam" id="NF011100">
    <property type="entry name" value="PRK14527.1"/>
    <property type="match status" value="1"/>
</dbReference>
<evidence type="ECO:0000256" key="10">
    <source>
        <dbReference type="RuleBase" id="RU003331"/>
    </source>
</evidence>
<dbReference type="Pfam" id="PF00406">
    <property type="entry name" value="ADK"/>
    <property type="match status" value="1"/>
</dbReference>
<feature type="binding site" evidence="8">
    <location>
        <position position="36"/>
    </location>
    <ligand>
        <name>AMP</name>
        <dbReference type="ChEBI" id="CHEBI:456215"/>
    </ligand>
</feature>
<dbReference type="HAMAP" id="MF_00235">
    <property type="entry name" value="Adenylate_kinase_Adk"/>
    <property type="match status" value="1"/>
</dbReference>
<keyword evidence="4 8" id="KW-0547">Nucleotide-binding</keyword>
<dbReference type="Proteomes" id="UP000831151">
    <property type="component" value="Chromosome"/>
</dbReference>
<feature type="binding site" evidence="8">
    <location>
        <position position="154"/>
    </location>
    <ligand>
        <name>Zn(2+)</name>
        <dbReference type="ChEBI" id="CHEBI:29105"/>
        <note>structural</note>
    </ligand>
</feature>
<keyword evidence="8" id="KW-0963">Cytoplasm</keyword>
<evidence type="ECO:0000256" key="4">
    <source>
        <dbReference type="ARBA" id="ARBA00022741"/>
    </source>
</evidence>